<dbReference type="NCBIfam" id="TIGR03462">
    <property type="entry name" value="CarR_dom_SF"/>
    <property type="match status" value="1"/>
</dbReference>
<feature type="transmembrane region" description="Helical" evidence="8">
    <location>
        <begin position="76"/>
        <end position="93"/>
    </location>
</feature>
<reference evidence="10 11" key="1">
    <citation type="submission" date="2019-08" db="EMBL/GenBank/DDBJ databases">
        <title>Agrococcus lahaulensis sp. nov., isolated from a cold desert of the Indian Himalayas.</title>
        <authorList>
            <person name="Qu J.H."/>
        </authorList>
    </citation>
    <scope>NUCLEOTIDE SEQUENCE [LARGE SCALE GENOMIC DNA]</scope>
    <source>
        <strain evidence="10 11">NS18</strain>
    </source>
</reference>
<dbReference type="AlphaFoldDB" id="A0A5M8QJ64"/>
<keyword evidence="4" id="KW-0125">Carotenoid biosynthesis</keyword>
<evidence type="ECO:0000256" key="8">
    <source>
        <dbReference type="SAM" id="Phobius"/>
    </source>
</evidence>
<name>A0A5M8QJ64_9MICO</name>
<dbReference type="RefSeq" id="WP_146354735.1">
    <property type="nucleotide sequence ID" value="NZ_VOIR01000011.1"/>
</dbReference>
<evidence type="ECO:0000313" key="11">
    <source>
        <dbReference type="Proteomes" id="UP000323221"/>
    </source>
</evidence>
<feature type="transmembrane region" description="Helical" evidence="8">
    <location>
        <begin position="29"/>
        <end position="56"/>
    </location>
</feature>
<dbReference type="GO" id="GO:0016872">
    <property type="term" value="F:intramolecular lyase activity"/>
    <property type="evidence" value="ECO:0007669"/>
    <property type="project" value="InterPro"/>
</dbReference>
<keyword evidence="11" id="KW-1185">Reference proteome</keyword>
<gene>
    <name evidence="10" type="ORF">FQ330_01860</name>
</gene>
<dbReference type="GO" id="GO:0016020">
    <property type="term" value="C:membrane"/>
    <property type="evidence" value="ECO:0007669"/>
    <property type="project" value="UniProtKB-SubCell"/>
</dbReference>
<evidence type="ECO:0000256" key="7">
    <source>
        <dbReference type="ARBA" id="ARBA00023235"/>
    </source>
</evidence>
<dbReference type="Pfam" id="PF18916">
    <property type="entry name" value="Lycopene_cyc"/>
    <property type="match status" value="1"/>
</dbReference>
<comment type="pathway">
    <text evidence="2">Carotenoid biosynthesis.</text>
</comment>
<sequence>MSYALLLTPLLVAAAIAAIVALRRDRRGWAALGIAAVVIMALTVVFDSLMIAADLFRFDDALLLGVRLGLAPIEDLGYALIALLLVAALWRLLPSRGRGVAASPSAEAADA</sequence>
<dbReference type="InterPro" id="IPR017825">
    <property type="entry name" value="Lycopene_cyclase_dom"/>
</dbReference>
<feature type="domain" description="Lycopene cyclase" evidence="9">
    <location>
        <begin position="7"/>
        <end position="90"/>
    </location>
</feature>
<keyword evidence="6 8" id="KW-0472">Membrane</keyword>
<protein>
    <submittedName>
        <fullName evidence="10">Lycopene cyclase domain-containing protein</fullName>
    </submittedName>
</protein>
<dbReference type="Proteomes" id="UP000323221">
    <property type="component" value="Unassembled WGS sequence"/>
</dbReference>
<accession>A0A5M8QJ64</accession>
<dbReference type="EMBL" id="VOIR01000011">
    <property type="protein sequence ID" value="KAA6436187.1"/>
    <property type="molecule type" value="Genomic_DNA"/>
</dbReference>
<comment type="caution">
    <text evidence="10">The sequence shown here is derived from an EMBL/GenBank/DDBJ whole genome shotgun (WGS) entry which is preliminary data.</text>
</comment>
<evidence type="ECO:0000256" key="3">
    <source>
        <dbReference type="ARBA" id="ARBA00022692"/>
    </source>
</evidence>
<evidence type="ECO:0000256" key="1">
    <source>
        <dbReference type="ARBA" id="ARBA00004141"/>
    </source>
</evidence>
<evidence type="ECO:0000313" key="10">
    <source>
        <dbReference type="EMBL" id="KAA6436187.1"/>
    </source>
</evidence>
<dbReference type="GO" id="GO:0045436">
    <property type="term" value="F:lycopene beta cyclase activity"/>
    <property type="evidence" value="ECO:0007669"/>
    <property type="project" value="UniProtKB-ARBA"/>
</dbReference>
<keyword evidence="5 8" id="KW-1133">Transmembrane helix</keyword>
<comment type="subcellular location">
    <subcellularLocation>
        <location evidence="1">Membrane</location>
        <topology evidence="1">Multi-pass membrane protein</topology>
    </subcellularLocation>
</comment>
<proteinExistence type="predicted"/>
<dbReference type="GO" id="GO:0016117">
    <property type="term" value="P:carotenoid biosynthetic process"/>
    <property type="evidence" value="ECO:0007669"/>
    <property type="project" value="UniProtKB-KW"/>
</dbReference>
<feature type="transmembrane region" description="Helical" evidence="8">
    <location>
        <begin position="6"/>
        <end position="22"/>
    </location>
</feature>
<evidence type="ECO:0000256" key="5">
    <source>
        <dbReference type="ARBA" id="ARBA00022989"/>
    </source>
</evidence>
<evidence type="ECO:0000256" key="6">
    <source>
        <dbReference type="ARBA" id="ARBA00023136"/>
    </source>
</evidence>
<keyword evidence="3 8" id="KW-0812">Transmembrane</keyword>
<evidence type="ECO:0000256" key="4">
    <source>
        <dbReference type="ARBA" id="ARBA00022746"/>
    </source>
</evidence>
<organism evidence="10 11">
    <name type="scientific">Agrococcus sediminis</name>
    <dbReference type="NCBI Taxonomy" id="2599924"/>
    <lineage>
        <taxon>Bacteria</taxon>
        <taxon>Bacillati</taxon>
        <taxon>Actinomycetota</taxon>
        <taxon>Actinomycetes</taxon>
        <taxon>Micrococcales</taxon>
        <taxon>Microbacteriaceae</taxon>
        <taxon>Agrococcus</taxon>
    </lineage>
</organism>
<keyword evidence="7" id="KW-0413">Isomerase</keyword>
<evidence type="ECO:0000259" key="9">
    <source>
        <dbReference type="Pfam" id="PF18916"/>
    </source>
</evidence>
<evidence type="ECO:0000256" key="2">
    <source>
        <dbReference type="ARBA" id="ARBA00004829"/>
    </source>
</evidence>